<dbReference type="PROSITE" id="PS50865">
    <property type="entry name" value="ZF_MYND_2"/>
    <property type="match status" value="1"/>
</dbReference>
<dbReference type="OrthoDB" id="5231159at2759"/>
<evidence type="ECO:0000259" key="5">
    <source>
        <dbReference type="PROSITE" id="PS50865"/>
    </source>
</evidence>
<evidence type="ECO:0000256" key="4">
    <source>
        <dbReference type="PROSITE-ProRule" id="PRU00134"/>
    </source>
</evidence>
<gene>
    <name evidence="6" type="ORF">SERLADRAFT_480348</name>
</gene>
<dbReference type="RefSeq" id="XP_007324337.1">
    <property type="nucleotide sequence ID" value="XM_007324275.1"/>
</dbReference>
<evidence type="ECO:0000256" key="3">
    <source>
        <dbReference type="ARBA" id="ARBA00022833"/>
    </source>
</evidence>
<dbReference type="HOGENOM" id="CLU_039543_0_0_1"/>
<reference evidence="6" key="1">
    <citation type="submission" date="2011-04" db="EMBL/GenBank/DDBJ databases">
        <title>Evolution of plant cell wall degrading machinery underlies the functional diversity of forest fungi.</title>
        <authorList>
            <consortium name="US DOE Joint Genome Institute (JGI-PGF)"/>
            <person name="Eastwood D.C."/>
            <person name="Floudas D."/>
            <person name="Binder M."/>
            <person name="Majcherczyk A."/>
            <person name="Schneider P."/>
            <person name="Aerts A."/>
            <person name="Asiegbu F.O."/>
            <person name="Baker S.E."/>
            <person name="Barry K."/>
            <person name="Bendiksby M."/>
            <person name="Blumentritt M."/>
            <person name="Coutinho P.M."/>
            <person name="Cullen D."/>
            <person name="Cullen D."/>
            <person name="Gathman A."/>
            <person name="Goodell B."/>
            <person name="Henrissat B."/>
            <person name="Ihrmark K."/>
            <person name="Kauserud H."/>
            <person name="Kohler A."/>
            <person name="LaButti K."/>
            <person name="Lapidus A."/>
            <person name="Lavin J.L."/>
            <person name="Lee Y.-H."/>
            <person name="Lindquist E."/>
            <person name="Lilly W."/>
            <person name="Lucas S."/>
            <person name="Morin E."/>
            <person name="Murat C."/>
            <person name="Oguiza J.A."/>
            <person name="Park J."/>
            <person name="Pisabarro A.G."/>
            <person name="Riley R."/>
            <person name="Rosling A."/>
            <person name="Salamov A."/>
            <person name="Schmidt O."/>
            <person name="Schmutz J."/>
            <person name="Skrede I."/>
            <person name="Stenlid J."/>
            <person name="Wiebenga A."/>
            <person name="Xie X."/>
            <person name="Kues U."/>
            <person name="Hibbett D.S."/>
            <person name="Hoffmeister D."/>
            <person name="Hogberg N."/>
            <person name="Martin F."/>
            <person name="Grigoriev I.V."/>
            <person name="Watkinson S.C."/>
        </authorList>
    </citation>
    <scope>NUCLEOTIDE SEQUENCE</scope>
    <source>
        <strain evidence="6">S7.9</strain>
    </source>
</reference>
<keyword evidence="1" id="KW-0479">Metal-binding</keyword>
<organism>
    <name type="scientific">Serpula lacrymans var. lacrymans (strain S7.9)</name>
    <name type="common">Dry rot fungus</name>
    <dbReference type="NCBI Taxonomy" id="578457"/>
    <lineage>
        <taxon>Eukaryota</taxon>
        <taxon>Fungi</taxon>
        <taxon>Dikarya</taxon>
        <taxon>Basidiomycota</taxon>
        <taxon>Agaricomycotina</taxon>
        <taxon>Agaricomycetes</taxon>
        <taxon>Agaricomycetidae</taxon>
        <taxon>Boletales</taxon>
        <taxon>Coniophorineae</taxon>
        <taxon>Serpulaceae</taxon>
        <taxon>Serpula</taxon>
    </lineage>
</organism>
<protein>
    <recommendedName>
        <fullName evidence="5">MYND-type domain-containing protein</fullName>
    </recommendedName>
</protein>
<dbReference type="EMBL" id="GL945445">
    <property type="protein sequence ID" value="EGO19113.1"/>
    <property type="molecule type" value="Genomic_DNA"/>
</dbReference>
<name>F8PD14_SERL9</name>
<dbReference type="InterPro" id="IPR002893">
    <property type="entry name" value="Znf_MYND"/>
</dbReference>
<proteinExistence type="predicted"/>
<evidence type="ECO:0000256" key="2">
    <source>
        <dbReference type="ARBA" id="ARBA00022771"/>
    </source>
</evidence>
<feature type="domain" description="MYND-type" evidence="5">
    <location>
        <begin position="118"/>
        <end position="168"/>
    </location>
</feature>
<dbReference type="SUPFAM" id="SSF144232">
    <property type="entry name" value="HIT/MYND zinc finger-like"/>
    <property type="match status" value="1"/>
</dbReference>
<dbReference type="Pfam" id="PF01753">
    <property type="entry name" value="zf-MYND"/>
    <property type="match status" value="1"/>
</dbReference>
<dbReference type="GeneID" id="18821509"/>
<accession>F8PD14</accession>
<sequence>MGRPFTDLVKRFLEAKKTIDKDRVPFYLPSPWWDRALEEAPKPLSKRNRFMYNFLTLTRNEFICIFLTRAMQSIARDVVLGSKGMDKVIDFMRDTPYQVALSSARALSSMREKPPMRCQTCSRSSDGDFGGKTHFMVCSTCKSKLDFSVHYCSQKCQKVDWPDHKPNCGKKKVIKVHEGTSADDNLRDCSPEVAALLKDVPIDPSGTFNISSIGSGEPRYQRSSALQYQVSLIDADKEVEYVLFTPSGFPIRFFINNRDDYETWTRINFRIVRKMAMSSARQDGLAPMAEHLIKHAENLPGLSRDIIMRQLCAEYGAETETKVSKLEKQSALTGHGLTLVESMSRLSTKVGPRLAEKRSKNK</sequence>
<evidence type="ECO:0000313" key="6">
    <source>
        <dbReference type="EMBL" id="EGO19113.1"/>
    </source>
</evidence>
<dbReference type="AlphaFoldDB" id="F8PD14"/>
<keyword evidence="2 4" id="KW-0863">Zinc-finger</keyword>
<dbReference type="GO" id="GO:0008270">
    <property type="term" value="F:zinc ion binding"/>
    <property type="evidence" value="ECO:0007669"/>
    <property type="project" value="UniProtKB-KW"/>
</dbReference>
<evidence type="ECO:0000256" key="1">
    <source>
        <dbReference type="ARBA" id="ARBA00022723"/>
    </source>
</evidence>
<dbReference type="Proteomes" id="UP000008064">
    <property type="component" value="Unassembled WGS sequence"/>
</dbReference>
<dbReference type="Gene3D" id="6.10.140.2220">
    <property type="match status" value="1"/>
</dbReference>
<keyword evidence="3" id="KW-0862">Zinc</keyword>
<dbReference type="KEGG" id="sla:SERLADRAFT_480348"/>